<feature type="domain" description="Fimbrial-type adhesion" evidence="5">
    <location>
        <begin position="200"/>
        <end position="343"/>
    </location>
</feature>
<dbReference type="InterPro" id="IPR000259">
    <property type="entry name" value="Adhesion_dom_fimbrial"/>
</dbReference>
<dbReference type="RefSeq" id="WP_129526914.1">
    <property type="nucleotide sequence ID" value="NZ_UFQB01000005.1"/>
</dbReference>
<evidence type="ECO:0000259" key="5">
    <source>
        <dbReference type="Pfam" id="PF00419"/>
    </source>
</evidence>
<dbReference type="SUPFAM" id="SSF49401">
    <property type="entry name" value="Bacterial adhesins"/>
    <property type="match status" value="1"/>
</dbReference>
<dbReference type="Pfam" id="PF22003">
    <property type="entry name" value="MrkDrd"/>
    <property type="match status" value="1"/>
</dbReference>
<comment type="similarity">
    <text evidence="2">Belongs to the fimbrial protein family.</text>
</comment>
<evidence type="ECO:0000259" key="6">
    <source>
        <dbReference type="Pfam" id="PF22003"/>
    </source>
</evidence>
<protein>
    <submittedName>
        <fullName evidence="7">F17a-G fimbrial adhesin</fullName>
    </submittedName>
</protein>
<dbReference type="OrthoDB" id="8965858at2"/>
<accession>A0A446C9S2</accession>
<gene>
    <name evidence="7" type="ORF">AGI3411_01672</name>
</gene>
<dbReference type="PANTHER" id="PTHR33420">
    <property type="entry name" value="FIMBRIAL SUBUNIT ELFA-RELATED"/>
    <property type="match status" value="1"/>
</dbReference>
<keyword evidence="3" id="KW-0281">Fimbrium</keyword>
<dbReference type="Gene3D" id="2.60.40.1090">
    <property type="entry name" value="Fimbrial-type adhesion domain"/>
    <property type="match status" value="1"/>
</dbReference>
<comment type="subcellular location">
    <subcellularLocation>
        <location evidence="1">Fimbrium</location>
    </subcellularLocation>
</comment>
<keyword evidence="4" id="KW-0732">Signal</keyword>
<dbReference type="GO" id="GO:0043709">
    <property type="term" value="P:cell adhesion involved in single-species biofilm formation"/>
    <property type="evidence" value="ECO:0007669"/>
    <property type="project" value="TreeGrafter"/>
</dbReference>
<proteinExistence type="inferred from homology"/>
<evidence type="ECO:0000256" key="2">
    <source>
        <dbReference type="ARBA" id="ARBA00006671"/>
    </source>
</evidence>
<dbReference type="InterPro" id="IPR036937">
    <property type="entry name" value="Adhesion_dom_fimbrial_sf"/>
</dbReference>
<keyword evidence="8" id="KW-1185">Reference proteome</keyword>
<evidence type="ECO:0000313" key="8">
    <source>
        <dbReference type="Proteomes" id="UP000289184"/>
    </source>
</evidence>
<dbReference type="GO" id="GO:0009289">
    <property type="term" value="C:pilus"/>
    <property type="evidence" value="ECO:0007669"/>
    <property type="project" value="UniProtKB-SubCell"/>
</dbReference>
<name>A0A446C9S2_9BURK</name>
<evidence type="ECO:0000256" key="1">
    <source>
        <dbReference type="ARBA" id="ARBA00004561"/>
    </source>
</evidence>
<feature type="chain" id="PRO_5019197988" evidence="4">
    <location>
        <begin position="34"/>
        <end position="343"/>
    </location>
</feature>
<dbReference type="Gene3D" id="2.60.40.3310">
    <property type="match status" value="1"/>
</dbReference>
<dbReference type="InterPro" id="IPR050263">
    <property type="entry name" value="Bact_Fimbrial_Adh_Pro"/>
</dbReference>
<dbReference type="EMBL" id="UFQB01000005">
    <property type="protein sequence ID" value="SSW64574.1"/>
    <property type="molecule type" value="Genomic_DNA"/>
</dbReference>
<reference evidence="7 8" key="1">
    <citation type="submission" date="2018-07" db="EMBL/GenBank/DDBJ databases">
        <authorList>
            <person name="Peeters C."/>
        </authorList>
    </citation>
    <scope>NUCLEOTIDE SEQUENCE [LARGE SCALE GENOMIC DNA]</scope>
    <source>
        <strain evidence="7 8">LMG 3411</strain>
    </source>
</reference>
<feature type="domain" description="MrkD-like receptor binding" evidence="6">
    <location>
        <begin position="63"/>
        <end position="168"/>
    </location>
</feature>
<evidence type="ECO:0000313" key="7">
    <source>
        <dbReference type="EMBL" id="SSW64574.1"/>
    </source>
</evidence>
<dbReference type="InterPro" id="IPR008966">
    <property type="entry name" value="Adhesion_dom_sf"/>
</dbReference>
<evidence type="ECO:0000256" key="4">
    <source>
        <dbReference type="SAM" id="SignalP"/>
    </source>
</evidence>
<dbReference type="Pfam" id="PF00419">
    <property type="entry name" value="Fimbrial"/>
    <property type="match status" value="1"/>
</dbReference>
<evidence type="ECO:0000256" key="3">
    <source>
        <dbReference type="ARBA" id="ARBA00023263"/>
    </source>
</evidence>
<feature type="signal peptide" evidence="4">
    <location>
        <begin position="1"/>
        <end position="33"/>
    </location>
</feature>
<dbReference type="InterPro" id="IPR054160">
    <property type="entry name" value="MrkD_recept-bd"/>
</dbReference>
<dbReference type="Proteomes" id="UP000289184">
    <property type="component" value="Unassembled WGS sequence"/>
</dbReference>
<organism evidence="7 8">
    <name type="scientific">Achromobacter agilis</name>
    <dbReference type="NCBI Taxonomy" id="1353888"/>
    <lineage>
        <taxon>Bacteria</taxon>
        <taxon>Pseudomonadati</taxon>
        <taxon>Pseudomonadota</taxon>
        <taxon>Betaproteobacteria</taxon>
        <taxon>Burkholderiales</taxon>
        <taxon>Alcaligenaceae</taxon>
        <taxon>Achromobacter</taxon>
    </lineage>
</organism>
<sequence length="343" mass="36851">MAILRLRSKNSSKISARIGLLILSAFLSAAASAHTDCKLTLNDGTPAPRLDWTLPVFNAEEFDPNVANGTVIYRSNSRATGQGGRLVCPYAVGTLVYSVETSRTGGGWNTYLTGIQGIGIRIKGGFNQEWWPQYKDFGSERVLIMLPADEFTVELVKISKITAGGKIQGLVAESTLVNTGYAVRRISLAGDGIEVKPRVPSCALETKLVSVELEGEASSLSGKRAGPTKDFNIRLRCSGGDRGSTTRMFIVFSDSTNPSNRSSTLSLTKDSVAKNVGIEILRENGELVHYGPESGAQNQWMVGEFGNVPVDIKLRARYVGTSMDQAPTSGSANANATFTINYK</sequence>
<dbReference type="AlphaFoldDB" id="A0A446C9S2"/>
<dbReference type="PANTHER" id="PTHR33420:SF14">
    <property type="entry name" value="TYPE 1 FIMBRIN D-MANNOSE SPECIFIC ADHESIN"/>
    <property type="match status" value="1"/>
</dbReference>